<dbReference type="PANTHER" id="PTHR14136:SF17">
    <property type="entry name" value="BTB_POZ DOMAIN-CONTAINING PROTEIN KCTD9"/>
    <property type="match status" value="1"/>
</dbReference>
<gene>
    <name evidence="1" type="ORF">SOCE26_052640</name>
</gene>
<name>A0A2L0EX36_SORCE</name>
<dbReference type="InterPro" id="IPR051082">
    <property type="entry name" value="Pentapeptide-BTB/POZ_domain"/>
</dbReference>
<dbReference type="AlphaFoldDB" id="A0A2L0EX36"/>
<dbReference type="InterPro" id="IPR001646">
    <property type="entry name" value="5peptide_repeat"/>
</dbReference>
<dbReference type="SUPFAM" id="SSF141571">
    <property type="entry name" value="Pentapeptide repeat-like"/>
    <property type="match status" value="1"/>
</dbReference>
<evidence type="ECO:0000313" key="1">
    <source>
        <dbReference type="EMBL" id="AUX43809.1"/>
    </source>
</evidence>
<evidence type="ECO:0008006" key="3">
    <source>
        <dbReference type="Google" id="ProtNLM"/>
    </source>
</evidence>
<dbReference type="Gene3D" id="2.160.20.80">
    <property type="entry name" value="E3 ubiquitin-protein ligase SopA"/>
    <property type="match status" value="1"/>
</dbReference>
<sequence length="195" mass="20242">MIVVELTWGELVEAGACRAELDAFLDVFGEPSPGGALRLRWTPLHAVWLAKVHPTLSAWLVIAGLLPVPHLEYADLRGADLRGVSLGGARLAHVDLSGADLRGAYLAGADLRWASLRGVNLSGADLRGVNLTGARGVELARTDGADLTGAVVGFDGASAPLGWRVVVLEGGRPCRVLRRVSGRETGAAEPNGGAS</sequence>
<dbReference type="Pfam" id="PF00805">
    <property type="entry name" value="Pentapeptide"/>
    <property type="match status" value="1"/>
</dbReference>
<organism evidence="1 2">
    <name type="scientific">Sorangium cellulosum</name>
    <name type="common">Polyangium cellulosum</name>
    <dbReference type="NCBI Taxonomy" id="56"/>
    <lineage>
        <taxon>Bacteria</taxon>
        <taxon>Pseudomonadati</taxon>
        <taxon>Myxococcota</taxon>
        <taxon>Polyangia</taxon>
        <taxon>Polyangiales</taxon>
        <taxon>Polyangiaceae</taxon>
        <taxon>Sorangium</taxon>
    </lineage>
</organism>
<dbReference type="EMBL" id="CP012673">
    <property type="protein sequence ID" value="AUX43809.1"/>
    <property type="molecule type" value="Genomic_DNA"/>
</dbReference>
<protein>
    <recommendedName>
        <fullName evidence="3">Low-complexity protein</fullName>
    </recommendedName>
</protein>
<accession>A0A2L0EX36</accession>
<dbReference type="PANTHER" id="PTHR14136">
    <property type="entry name" value="BTB_POZ DOMAIN-CONTAINING PROTEIN KCTD9"/>
    <property type="match status" value="1"/>
</dbReference>
<dbReference type="Proteomes" id="UP000238348">
    <property type="component" value="Chromosome"/>
</dbReference>
<reference evidence="1 2" key="1">
    <citation type="submission" date="2015-09" db="EMBL/GenBank/DDBJ databases">
        <title>Sorangium comparison.</title>
        <authorList>
            <person name="Zaburannyi N."/>
            <person name="Bunk B."/>
            <person name="Overmann J."/>
            <person name="Mueller R."/>
        </authorList>
    </citation>
    <scope>NUCLEOTIDE SEQUENCE [LARGE SCALE GENOMIC DNA]</scope>
    <source>
        <strain evidence="1 2">So ce26</strain>
    </source>
</reference>
<evidence type="ECO:0000313" key="2">
    <source>
        <dbReference type="Proteomes" id="UP000238348"/>
    </source>
</evidence>
<dbReference type="RefSeq" id="WP_234023986.1">
    <property type="nucleotide sequence ID" value="NZ_CP012673.1"/>
</dbReference>
<proteinExistence type="predicted"/>